<reference evidence="1" key="1">
    <citation type="submission" date="2019-08" db="EMBL/GenBank/DDBJ databases">
        <authorList>
            <person name="Kucharzyk K."/>
            <person name="Murdoch R.W."/>
            <person name="Higgins S."/>
            <person name="Loffler F."/>
        </authorList>
    </citation>
    <scope>NUCLEOTIDE SEQUENCE</scope>
</reference>
<proteinExistence type="predicted"/>
<evidence type="ECO:0000313" key="1">
    <source>
        <dbReference type="EMBL" id="MPN09267.1"/>
    </source>
</evidence>
<accession>A0A645F507</accession>
<gene>
    <name evidence="1" type="ORF">SDC9_156556</name>
</gene>
<dbReference type="AlphaFoldDB" id="A0A645F507"/>
<protein>
    <submittedName>
        <fullName evidence="1">Uncharacterized protein</fullName>
    </submittedName>
</protein>
<organism evidence="1">
    <name type="scientific">bioreactor metagenome</name>
    <dbReference type="NCBI Taxonomy" id="1076179"/>
    <lineage>
        <taxon>unclassified sequences</taxon>
        <taxon>metagenomes</taxon>
        <taxon>ecological metagenomes</taxon>
    </lineage>
</organism>
<dbReference type="EMBL" id="VSSQ01055369">
    <property type="protein sequence ID" value="MPN09267.1"/>
    <property type="molecule type" value="Genomic_DNA"/>
</dbReference>
<comment type="caution">
    <text evidence="1">The sequence shown here is derived from an EMBL/GenBank/DDBJ whole genome shotgun (WGS) entry which is preliminary data.</text>
</comment>
<name>A0A645F507_9ZZZZ</name>
<sequence>MRAADLLHKSVIASAAADRALGSDALRGDLKHGLGIVVQPAHQPRIDQIVQAHAIQQGQQRALVVAAFVA</sequence>